<evidence type="ECO:0000313" key="2">
    <source>
        <dbReference type="Proteomes" id="UP000053051"/>
    </source>
</evidence>
<reference evidence="2" key="2">
    <citation type="submission" date="2016-01" db="EMBL/GenBank/DDBJ databases">
        <title>Diatom-associated endosymboitic cyanobacterium lacks core nitrogen metabolism enzymes.</title>
        <authorList>
            <person name="Hilton J.A."/>
            <person name="Foster R.A."/>
            <person name="Tripp H.J."/>
            <person name="Carter B.J."/>
            <person name="Zehr J.P."/>
            <person name="Villareal T.A."/>
        </authorList>
    </citation>
    <scope>NUCLEOTIDE SEQUENCE [LARGE SCALE GENOMIC DNA]</scope>
    <source>
        <strain evidence="2">HH01</strain>
    </source>
</reference>
<organism evidence="1 2">
    <name type="scientific">Richelia intracellularis HH01</name>
    <dbReference type="NCBI Taxonomy" id="1165094"/>
    <lineage>
        <taxon>Bacteria</taxon>
        <taxon>Bacillati</taxon>
        <taxon>Cyanobacteriota</taxon>
        <taxon>Cyanophyceae</taxon>
        <taxon>Nostocales</taxon>
        <taxon>Nostocaceae</taxon>
        <taxon>Richelia</taxon>
    </lineage>
</organism>
<comment type="caution">
    <text evidence="1">The sequence shown here is derived from an EMBL/GenBank/DDBJ whole genome shotgun (WGS) entry which is preliminary data.</text>
</comment>
<name>M1X511_9NOST</name>
<accession>M1X511</accession>
<protein>
    <submittedName>
        <fullName evidence="1">Uncharacterized protein</fullName>
    </submittedName>
</protein>
<sequence length="47" mass="5548">MAVIYDKVTTGMKPKNLVNRSTSKCLDITMMKIVYFYWFTQPKLTKL</sequence>
<proteinExistence type="predicted"/>
<dbReference type="AlphaFoldDB" id="M1X511"/>
<keyword evidence="2" id="KW-1185">Reference proteome</keyword>
<dbReference type="Proteomes" id="UP000053051">
    <property type="component" value="Unassembled WGS sequence"/>
</dbReference>
<evidence type="ECO:0000313" key="1">
    <source>
        <dbReference type="EMBL" id="CCH67006.1"/>
    </source>
</evidence>
<reference evidence="1 2" key="1">
    <citation type="submission" date="2012-05" db="EMBL/GenBank/DDBJ databases">
        <authorList>
            <person name="Hilton J."/>
        </authorList>
    </citation>
    <scope>NUCLEOTIDE SEQUENCE [LARGE SCALE GENOMIC DNA]</scope>
    <source>
        <strain evidence="1 2">HH01</strain>
    </source>
</reference>
<dbReference type="EMBL" id="CAIY01000031">
    <property type="protein sequence ID" value="CCH67006.1"/>
    <property type="molecule type" value="Genomic_DNA"/>
</dbReference>
<gene>
    <name evidence="1" type="ORF">RINTHH_8510</name>
</gene>